<evidence type="ECO:0000313" key="3">
    <source>
        <dbReference type="EMBL" id="SDH60987.1"/>
    </source>
</evidence>
<sequence length="263" mass="30315">MSYQDNDVTVVLFQPEPGKPMEVMPAPDLSRNIAVRDLTIEKMGVNPLVDQFTWLIASLSCMGSIPWLDDPMPFREQVAREIRKGERKLNEMELDRASILVIRYCLCAALDEAVCRQEWGANSHWSQHSLLSEFHNETSGGDKFFIILERLKADPRKYRYVIEFLYLLLQLGFQGKYGREERGNEKLNDIGNTVYRLVRDDRLAEQEKVSLVNLKAKYLKKPLKRVISPKFVLGVSAIAFGVMYAVTYVIIDMKFQQLLAAYQ</sequence>
<feature type="transmembrane region" description="Helical" evidence="1">
    <location>
        <begin position="231"/>
        <end position="251"/>
    </location>
</feature>
<keyword evidence="1" id="KW-0472">Membrane</keyword>
<keyword evidence="1" id="KW-1133">Transmembrane helix</keyword>
<dbReference type="Pfam" id="PF09850">
    <property type="entry name" value="DotU"/>
    <property type="match status" value="1"/>
</dbReference>
<evidence type="ECO:0000259" key="2">
    <source>
        <dbReference type="Pfam" id="PF09850"/>
    </source>
</evidence>
<proteinExistence type="predicted"/>
<dbReference type="Gene3D" id="1.25.40.590">
    <property type="entry name" value="Type IV / VI secretion system, DotU"/>
    <property type="match status" value="1"/>
</dbReference>
<dbReference type="InterPro" id="IPR017732">
    <property type="entry name" value="T4/T6SS_DotU"/>
</dbReference>
<gene>
    <name evidence="3" type="ORF">SAMN04488136_12161</name>
</gene>
<dbReference type="RefSeq" id="WP_093276342.1">
    <property type="nucleotide sequence ID" value="NZ_FNDD01000021.1"/>
</dbReference>
<dbReference type="Proteomes" id="UP000198854">
    <property type="component" value="Unassembled WGS sequence"/>
</dbReference>
<evidence type="ECO:0000313" key="4">
    <source>
        <dbReference type="Proteomes" id="UP000198854"/>
    </source>
</evidence>
<dbReference type="InterPro" id="IPR038522">
    <property type="entry name" value="T4/T6SS_DotU_sf"/>
</dbReference>
<reference evidence="3 4" key="1">
    <citation type="submission" date="2016-10" db="EMBL/GenBank/DDBJ databases">
        <authorList>
            <person name="de Groot N.N."/>
        </authorList>
    </citation>
    <scope>NUCLEOTIDE SEQUENCE [LARGE SCALE GENOMIC DNA]</scope>
    <source>
        <strain evidence="3 4">CGMCC 1.10228</strain>
    </source>
</reference>
<organism evidence="3 4">
    <name type="scientific">Vibrio xiamenensis</name>
    <dbReference type="NCBI Taxonomy" id="861298"/>
    <lineage>
        <taxon>Bacteria</taxon>
        <taxon>Pseudomonadati</taxon>
        <taxon>Pseudomonadota</taxon>
        <taxon>Gammaproteobacteria</taxon>
        <taxon>Vibrionales</taxon>
        <taxon>Vibrionaceae</taxon>
        <taxon>Vibrio</taxon>
    </lineage>
</organism>
<dbReference type="NCBIfam" id="NF038228">
    <property type="entry name" value="IcmH_DotU_IVB"/>
    <property type="match status" value="1"/>
</dbReference>
<dbReference type="PANTHER" id="PTHR38033:SF1">
    <property type="entry name" value="DOTU FAMILY TYPE IV_VI SECRETION SYSTEM PROTEIN"/>
    <property type="match status" value="1"/>
</dbReference>
<protein>
    <submittedName>
        <fullName evidence="3">Type VI secretion system protein ImpK</fullName>
    </submittedName>
</protein>
<dbReference type="PANTHER" id="PTHR38033">
    <property type="entry name" value="MEMBRANE PROTEIN-RELATED"/>
    <property type="match status" value="1"/>
</dbReference>
<dbReference type="AlphaFoldDB" id="A0A1G8DTH4"/>
<accession>A0A1G8DTH4</accession>
<dbReference type="EMBL" id="FNDD01000021">
    <property type="protein sequence ID" value="SDH60987.1"/>
    <property type="molecule type" value="Genomic_DNA"/>
</dbReference>
<keyword evidence="4" id="KW-1185">Reference proteome</keyword>
<dbReference type="NCBIfam" id="TIGR03349">
    <property type="entry name" value="IV_VI_DotU"/>
    <property type="match status" value="1"/>
</dbReference>
<dbReference type="OrthoDB" id="345640at2"/>
<evidence type="ECO:0000256" key="1">
    <source>
        <dbReference type="SAM" id="Phobius"/>
    </source>
</evidence>
<keyword evidence="1" id="KW-0812">Transmembrane</keyword>
<name>A0A1G8DTH4_9VIBR</name>
<dbReference type="STRING" id="861298.SAMN04488136_12161"/>
<feature type="domain" description="Type IV / VI secretion system DotU" evidence="2">
    <location>
        <begin position="68"/>
        <end position="247"/>
    </location>
</feature>